<dbReference type="Gene3D" id="3.40.630.30">
    <property type="match status" value="1"/>
</dbReference>
<accession>A0ABQ8NQ90</accession>
<dbReference type="InterPro" id="IPR016181">
    <property type="entry name" value="Acyl_CoA_acyltransferase"/>
</dbReference>
<dbReference type="SUPFAM" id="SSF55729">
    <property type="entry name" value="Acyl-CoA N-acyltransferases (Nat)"/>
    <property type="match status" value="1"/>
</dbReference>
<dbReference type="Pfam" id="PF13302">
    <property type="entry name" value="Acetyltransf_3"/>
    <property type="match status" value="1"/>
</dbReference>
<gene>
    <name evidence="2" type="ORF">MCOR33_003713</name>
</gene>
<comment type="caution">
    <text evidence="2">The sequence shown here is derived from an EMBL/GenBank/DDBJ whole genome shotgun (WGS) entry which is preliminary data.</text>
</comment>
<reference evidence="2" key="1">
    <citation type="submission" date="2021-01" db="EMBL/GenBank/DDBJ databases">
        <title>Deciphering the adaptive evolutionary patterns associated with biogeogrpahic diversity in the finger millet blast pathogen Magnaporthe oryzae in Eastern Africa.</title>
        <authorList>
            <person name="Onyema G."/>
            <person name="Shittu T.A."/>
            <person name="Dodsworth S."/>
            <person name="Devilliers S."/>
            <person name="Muthumeenakshi S."/>
            <person name="Sreenivasaprasad S."/>
        </authorList>
    </citation>
    <scope>NUCLEOTIDE SEQUENCE</scope>
    <source>
        <strain evidence="2">D15/s37</strain>
    </source>
</reference>
<dbReference type="InterPro" id="IPR051531">
    <property type="entry name" value="N-acetyltransferase"/>
</dbReference>
<name>A0ABQ8NQ90_PYRGI</name>
<protein>
    <recommendedName>
        <fullName evidence="1">N-acetyltransferase domain-containing protein</fullName>
    </recommendedName>
</protein>
<feature type="domain" description="N-acetyltransferase" evidence="1">
    <location>
        <begin position="20"/>
        <end position="187"/>
    </location>
</feature>
<evidence type="ECO:0000259" key="1">
    <source>
        <dbReference type="PROSITE" id="PS51186"/>
    </source>
</evidence>
<keyword evidence="3" id="KW-1185">Reference proteome</keyword>
<organism evidence="2 3">
    <name type="scientific">Pyricularia grisea</name>
    <name type="common">Crabgrass-specific blast fungus</name>
    <name type="synonym">Magnaporthe grisea</name>
    <dbReference type="NCBI Taxonomy" id="148305"/>
    <lineage>
        <taxon>Eukaryota</taxon>
        <taxon>Fungi</taxon>
        <taxon>Dikarya</taxon>
        <taxon>Ascomycota</taxon>
        <taxon>Pezizomycotina</taxon>
        <taxon>Sordariomycetes</taxon>
        <taxon>Sordariomycetidae</taxon>
        <taxon>Magnaporthales</taxon>
        <taxon>Pyriculariaceae</taxon>
        <taxon>Pyricularia</taxon>
    </lineage>
</organism>
<dbReference type="PROSITE" id="PS51186">
    <property type="entry name" value="GNAT"/>
    <property type="match status" value="1"/>
</dbReference>
<evidence type="ECO:0000313" key="2">
    <source>
        <dbReference type="EMBL" id="KAI6300555.1"/>
    </source>
</evidence>
<dbReference type="InterPro" id="IPR000182">
    <property type="entry name" value="GNAT_dom"/>
</dbReference>
<dbReference type="Proteomes" id="UP001059893">
    <property type="component" value="Unassembled WGS sequence"/>
</dbReference>
<sequence>MTAARGPKAERQTQLSSARLVLRGARPEDATHLHVAFNHADVMKYWSTLPHASVAETQKWVNGMIAAPCNGVTDFIICLKTATPEGRLSLQPIGKAGVWRDQEIGFMIARQFWGQGLATEAVSLVIDHLFFGGDNERSLVGDLIVADVDPRNKASLRVLGKLGFVVYDTKEKTFEIGGEWVDSTYLRLGRKTWQERRKHC</sequence>
<dbReference type="EMBL" id="JABSND010000050">
    <property type="protein sequence ID" value="KAI6300555.1"/>
    <property type="molecule type" value="Genomic_DNA"/>
</dbReference>
<dbReference type="PANTHER" id="PTHR43792">
    <property type="entry name" value="GNAT FAMILY, PUTATIVE (AFU_ORTHOLOGUE AFUA_3G00765)-RELATED-RELATED"/>
    <property type="match status" value="1"/>
</dbReference>
<evidence type="ECO:0000313" key="3">
    <source>
        <dbReference type="Proteomes" id="UP001059893"/>
    </source>
</evidence>
<proteinExistence type="predicted"/>